<dbReference type="HOGENOM" id="CLU_649013_0_0_1"/>
<dbReference type="InParanoid" id="A0A067PW44"/>
<protein>
    <submittedName>
        <fullName evidence="2">Uncharacterized protein</fullName>
    </submittedName>
</protein>
<feature type="compositionally biased region" description="Low complexity" evidence="1">
    <location>
        <begin position="314"/>
        <end position="332"/>
    </location>
</feature>
<evidence type="ECO:0000313" key="3">
    <source>
        <dbReference type="Proteomes" id="UP000027265"/>
    </source>
</evidence>
<dbReference type="AlphaFoldDB" id="A0A067PW44"/>
<gene>
    <name evidence="2" type="ORF">JAAARDRAFT_195857</name>
</gene>
<feature type="region of interest" description="Disordered" evidence="1">
    <location>
        <begin position="100"/>
        <end position="119"/>
    </location>
</feature>
<sequence length="423" mass="46207">MSNIYNDYFSQLPASSQSSYPSFSPSQLLNATSTVTENRPNNLSQPTTLPIGSSSGSDALAELTHWQQAEKNRPPSPEWFVKMMADLSPRDRQFLDEGELPEVNPFNGGSVPATVRSRSPRFRGDMPVSSFEPVLSNAVAQVRWSSSPENFQPPFSEPLPAPFNPMLTAGPPVLFTSDHLRLSADILSTLGRTLNRPAPPPYMGAASSSVAGYSVDENAGPMAYPSYHPQPNLMYHADPSIAYPPPYPPANYLQAPPYFNPQPTPAASHSVNPRKRQREGEAEYDPRPSKHVELANPDTDVWNDATFDSQQAGPSSLTPSGSSSSSPNASSPADTQSPPAGTPVGGKNVGKIRCQIGGCDRELVPSSMAKHVRNVHDHLNRWTCPICQKRKAENRDRHTEACLKRKRREDERNLAKAQRNSGV</sequence>
<proteinExistence type="predicted"/>
<evidence type="ECO:0000313" key="2">
    <source>
        <dbReference type="EMBL" id="KDQ55487.1"/>
    </source>
</evidence>
<reference evidence="3" key="1">
    <citation type="journal article" date="2014" name="Proc. Natl. Acad. Sci. U.S.A.">
        <title>Extensive sampling of basidiomycete genomes demonstrates inadequacy of the white-rot/brown-rot paradigm for wood decay fungi.</title>
        <authorList>
            <person name="Riley R."/>
            <person name="Salamov A.A."/>
            <person name="Brown D.W."/>
            <person name="Nagy L.G."/>
            <person name="Floudas D."/>
            <person name="Held B.W."/>
            <person name="Levasseur A."/>
            <person name="Lombard V."/>
            <person name="Morin E."/>
            <person name="Otillar R."/>
            <person name="Lindquist E.A."/>
            <person name="Sun H."/>
            <person name="LaButti K.M."/>
            <person name="Schmutz J."/>
            <person name="Jabbour D."/>
            <person name="Luo H."/>
            <person name="Baker S.E."/>
            <person name="Pisabarro A.G."/>
            <person name="Walton J.D."/>
            <person name="Blanchette R.A."/>
            <person name="Henrissat B."/>
            <person name="Martin F."/>
            <person name="Cullen D."/>
            <person name="Hibbett D.S."/>
            <person name="Grigoriev I.V."/>
        </authorList>
    </citation>
    <scope>NUCLEOTIDE SEQUENCE [LARGE SCALE GENOMIC DNA]</scope>
    <source>
        <strain evidence="3">MUCL 33604</strain>
    </source>
</reference>
<dbReference type="Proteomes" id="UP000027265">
    <property type="component" value="Unassembled WGS sequence"/>
</dbReference>
<feature type="region of interest" description="Disordered" evidence="1">
    <location>
        <begin position="36"/>
        <end position="56"/>
    </location>
</feature>
<accession>A0A067PW44</accession>
<feature type="compositionally biased region" description="Basic and acidic residues" evidence="1">
    <location>
        <begin position="278"/>
        <end position="293"/>
    </location>
</feature>
<dbReference type="EMBL" id="KL197725">
    <property type="protein sequence ID" value="KDQ55487.1"/>
    <property type="molecule type" value="Genomic_DNA"/>
</dbReference>
<feature type="region of interest" description="Disordered" evidence="1">
    <location>
        <begin position="253"/>
        <end position="349"/>
    </location>
</feature>
<keyword evidence="3" id="KW-1185">Reference proteome</keyword>
<evidence type="ECO:0000256" key="1">
    <source>
        <dbReference type="SAM" id="MobiDB-lite"/>
    </source>
</evidence>
<organism evidence="2 3">
    <name type="scientific">Jaapia argillacea MUCL 33604</name>
    <dbReference type="NCBI Taxonomy" id="933084"/>
    <lineage>
        <taxon>Eukaryota</taxon>
        <taxon>Fungi</taxon>
        <taxon>Dikarya</taxon>
        <taxon>Basidiomycota</taxon>
        <taxon>Agaricomycotina</taxon>
        <taxon>Agaricomycetes</taxon>
        <taxon>Agaricomycetidae</taxon>
        <taxon>Jaapiales</taxon>
        <taxon>Jaapiaceae</taxon>
        <taxon>Jaapia</taxon>
    </lineage>
</organism>
<name>A0A067PW44_9AGAM</name>